<dbReference type="Proteomes" id="UP000318017">
    <property type="component" value="Chromosome"/>
</dbReference>
<evidence type="ECO:0000256" key="3">
    <source>
        <dbReference type="ARBA" id="ARBA00023004"/>
    </source>
</evidence>
<dbReference type="Gene3D" id="1.10.760.10">
    <property type="entry name" value="Cytochrome c-like domain"/>
    <property type="match status" value="1"/>
</dbReference>
<dbReference type="OrthoDB" id="230287at2"/>
<dbReference type="KEGG" id="ahel:Q31a_12490"/>
<evidence type="ECO:0000256" key="2">
    <source>
        <dbReference type="ARBA" id="ARBA00022723"/>
    </source>
</evidence>
<gene>
    <name evidence="7" type="ORF">Q31a_12490</name>
</gene>
<dbReference type="GO" id="GO:0020037">
    <property type="term" value="F:heme binding"/>
    <property type="evidence" value="ECO:0007669"/>
    <property type="project" value="InterPro"/>
</dbReference>
<dbReference type="GO" id="GO:0009055">
    <property type="term" value="F:electron transfer activity"/>
    <property type="evidence" value="ECO:0007669"/>
    <property type="project" value="InterPro"/>
</dbReference>
<dbReference type="InterPro" id="IPR009056">
    <property type="entry name" value="Cyt_c-like_dom"/>
</dbReference>
<dbReference type="InterPro" id="IPR036909">
    <property type="entry name" value="Cyt_c-like_dom_sf"/>
</dbReference>
<dbReference type="Gene3D" id="1.25.10.10">
    <property type="entry name" value="Leucine-rich Repeat Variant"/>
    <property type="match status" value="1"/>
</dbReference>
<dbReference type="PANTHER" id="PTHR33546:SF1">
    <property type="entry name" value="LARGE, MULTIFUNCTIONAL SECRETED PROTEIN"/>
    <property type="match status" value="1"/>
</dbReference>
<dbReference type="SUPFAM" id="SSF48371">
    <property type="entry name" value="ARM repeat"/>
    <property type="match status" value="1"/>
</dbReference>
<dbReference type="InterPro" id="IPR016024">
    <property type="entry name" value="ARM-type_fold"/>
</dbReference>
<dbReference type="InterPro" id="IPR055557">
    <property type="entry name" value="DUF7133"/>
</dbReference>
<keyword evidence="3 4" id="KW-0408">Iron</keyword>
<keyword evidence="8" id="KW-1185">Reference proteome</keyword>
<dbReference type="EMBL" id="CP036298">
    <property type="protein sequence ID" value="QDV22956.1"/>
    <property type="molecule type" value="Genomic_DNA"/>
</dbReference>
<evidence type="ECO:0000313" key="7">
    <source>
        <dbReference type="EMBL" id="QDV22956.1"/>
    </source>
</evidence>
<evidence type="ECO:0000256" key="4">
    <source>
        <dbReference type="PROSITE-ProRule" id="PRU00433"/>
    </source>
</evidence>
<dbReference type="RefSeq" id="WP_145075321.1">
    <property type="nucleotide sequence ID" value="NZ_CP036298.1"/>
</dbReference>
<evidence type="ECO:0000256" key="1">
    <source>
        <dbReference type="ARBA" id="ARBA00022617"/>
    </source>
</evidence>
<evidence type="ECO:0000259" key="6">
    <source>
        <dbReference type="PROSITE" id="PS51007"/>
    </source>
</evidence>
<keyword evidence="1 4" id="KW-0349">Heme</keyword>
<dbReference type="SUPFAM" id="SSF46626">
    <property type="entry name" value="Cytochrome c"/>
    <property type="match status" value="1"/>
</dbReference>
<feature type="region of interest" description="Disordered" evidence="5">
    <location>
        <begin position="211"/>
        <end position="233"/>
    </location>
</feature>
<evidence type="ECO:0000256" key="5">
    <source>
        <dbReference type="SAM" id="MobiDB-lite"/>
    </source>
</evidence>
<organism evidence="7 8">
    <name type="scientific">Aureliella helgolandensis</name>
    <dbReference type="NCBI Taxonomy" id="2527968"/>
    <lineage>
        <taxon>Bacteria</taxon>
        <taxon>Pseudomonadati</taxon>
        <taxon>Planctomycetota</taxon>
        <taxon>Planctomycetia</taxon>
        <taxon>Pirellulales</taxon>
        <taxon>Pirellulaceae</taxon>
        <taxon>Aureliella</taxon>
    </lineage>
</organism>
<dbReference type="InterPro" id="IPR011989">
    <property type="entry name" value="ARM-like"/>
</dbReference>
<sequence>MRWLLVSMISILPKFSPICGALFALVFLNSASGETTTWKVGFAKVDITPTEPVPLSGYASRSVSHDGVADPISARAMCLSPADVSPADAVDGQPDGASGDLPSPETLVLISVDAIGIPQSLTAEIAQWVVGEYGIPRSQLVLSCTHSHFTPHLEGGLTNLYQEPLTEEQLAAVHRYTESLKAALREVVQAALDVQVAANLAMGTSTASFAANRRALRRPPTEAGGPPESGPVDSRVRVLQATTPAGQLLGGAFLYACHCTTIGGGFNQISGDWAGLAASRLEQLNAEAVFLPIIGCGADANPNPRGNYQFAEQYAAEMVDSVNGVLRGKDVVPLVDYPIAQFGYAAIVPEQPTGERLDKALMSSNPNERRWAEHMQQVRQERGRLPESYPMPIHTWQFGEALTWVFLGGEVVVDYQFRLEKEMPTKETWVASYSDDVFAYVASESMRSEGGYEVDSSMIYYLQPGRWESGTQDLILQRVSEIRSQSQADDQGLTAADALQAVRVPPGFRVELVASEPLVRDPINLAFGGDGRVWVVEMSDYPLGNATGGRITWLSDTNGDGQLDSSQIFLDGLSYPTSVMPWRDGVVVIAGTEVIYAEDRDGDGVADFREALITGLNPANPQHRASGFEIGLDGRLHFGVGSGNREIYSVRNQKTYQVQGHDVAWNPDTGELELTAGKTQFVRTRDAFGRWFGNSNSLPMFEYVLGSRYAPEAERYAGALQILLTPAVAPPVYPRSRTVGRFNDQFARDRFTSACSSIVARVPGVLSPAERASGASIGFVCEPVHNLVARIQIEQAGSASLAHRHTEDVEYDFMTSTDGWSRPVRIINAPDGTLWIVDMVRQVIEHPEWIPTAWQDGLDLRNGAEMGRIYRVYRDDFTPTPWPNLPTVDAADFEPQCLQLLSSDNGALRDLGLQALLQSPSDSMQSNVRELALKHASPAVRASALGCLVAKDWLQTSDIALTLAADSPELLTLGLILSETIPSPDQAMERAMNLLVERDLGPRVDLQWVLTSTQWTDFDAAPGVAMIAARSRGDRWISKALPLVTGERESLAVVSAILSGLDDVPWSDISQLADTLRDLEQLWARVPLETRQGMAVQRVEECGRRDTFRPSDILLMAILDGAEEGTQGLPDESLRTLEVVVARARRQMLDADMEDGLRVAIIRLIGSSGNDSAAQLDDLSQLLESESATVRAAAIVMGRGLGNAAVGQALLDKWSVLVPSDRTAVCTTLLTRGEWAELLLDAVESNAILPIDLPPATIQQLRSHGNLTIRSRAISALGKLGDRQRVVEDYLTRMPKPESIAASSLAGKTLYDTHCAACHHSDASKSALGPPIDNLAHWTLSQWVTAVLDPNQAVDPKYQQSRVLLDDGQLIAGIVLEQSQRSLKLGGTDGSIQEIATDSVEEIAASTHSLMPDGFEQKLTPQQIAELVAYLRSR</sequence>
<dbReference type="PROSITE" id="PS51007">
    <property type="entry name" value="CYTC"/>
    <property type="match status" value="1"/>
</dbReference>
<dbReference type="Gene3D" id="2.120.10.30">
    <property type="entry name" value="TolB, C-terminal domain"/>
    <property type="match status" value="1"/>
</dbReference>
<name>A0A518G2X4_9BACT</name>
<dbReference type="Pfam" id="PF23500">
    <property type="entry name" value="DUF7133"/>
    <property type="match status" value="1"/>
</dbReference>
<dbReference type="PANTHER" id="PTHR33546">
    <property type="entry name" value="LARGE, MULTIFUNCTIONAL SECRETED PROTEIN-RELATED"/>
    <property type="match status" value="1"/>
</dbReference>
<dbReference type="GO" id="GO:0046872">
    <property type="term" value="F:metal ion binding"/>
    <property type="evidence" value="ECO:0007669"/>
    <property type="project" value="UniProtKB-KW"/>
</dbReference>
<dbReference type="Pfam" id="PF00034">
    <property type="entry name" value="Cytochrom_C"/>
    <property type="match status" value="1"/>
</dbReference>
<reference evidence="7 8" key="1">
    <citation type="submission" date="2019-02" db="EMBL/GenBank/DDBJ databases">
        <title>Deep-cultivation of Planctomycetes and their phenomic and genomic characterization uncovers novel biology.</title>
        <authorList>
            <person name="Wiegand S."/>
            <person name="Jogler M."/>
            <person name="Boedeker C."/>
            <person name="Pinto D."/>
            <person name="Vollmers J."/>
            <person name="Rivas-Marin E."/>
            <person name="Kohn T."/>
            <person name="Peeters S.H."/>
            <person name="Heuer A."/>
            <person name="Rast P."/>
            <person name="Oberbeckmann S."/>
            <person name="Bunk B."/>
            <person name="Jeske O."/>
            <person name="Meyerdierks A."/>
            <person name="Storesund J.E."/>
            <person name="Kallscheuer N."/>
            <person name="Luecker S."/>
            <person name="Lage O.M."/>
            <person name="Pohl T."/>
            <person name="Merkel B.J."/>
            <person name="Hornburger P."/>
            <person name="Mueller R.-W."/>
            <person name="Bruemmer F."/>
            <person name="Labrenz M."/>
            <person name="Spormann A.M."/>
            <person name="Op den Camp H."/>
            <person name="Overmann J."/>
            <person name="Amann R."/>
            <person name="Jetten M.S.M."/>
            <person name="Mascher T."/>
            <person name="Medema M.H."/>
            <person name="Devos D.P."/>
            <person name="Kaster A.-K."/>
            <person name="Ovreas L."/>
            <person name="Rohde M."/>
            <person name="Galperin M.Y."/>
            <person name="Jogler C."/>
        </authorList>
    </citation>
    <scope>NUCLEOTIDE SEQUENCE [LARGE SCALE GENOMIC DNA]</scope>
    <source>
        <strain evidence="7 8">Q31a</strain>
    </source>
</reference>
<proteinExistence type="predicted"/>
<dbReference type="NCBIfam" id="TIGR02603">
    <property type="entry name" value="CxxCH_TIGR02603"/>
    <property type="match status" value="1"/>
</dbReference>
<evidence type="ECO:0000313" key="8">
    <source>
        <dbReference type="Proteomes" id="UP000318017"/>
    </source>
</evidence>
<dbReference type="SUPFAM" id="SSF63829">
    <property type="entry name" value="Calcium-dependent phosphotriesterase"/>
    <property type="match status" value="1"/>
</dbReference>
<protein>
    <submittedName>
        <fullName evidence="7">Cytochrome c</fullName>
    </submittedName>
</protein>
<dbReference type="InterPro" id="IPR013428">
    <property type="entry name" value="Membrane-bound_put_N"/>
</dbReference>
<dbReference type="InterPro" id="IPR011042">
    <property type="entry name" value="6-blade_b-propeller_TolB-like"/>
</dbReference>
<feature type="domain" description="Cytochrome c" evidence="6">
    <location>
        <begin position="1302"/>
        <end position="1434"/>
    </location>
</feature>
<accession>A0A518G2X4</accession>
<dbReference type="InterPro" id="IPR013427">
    <property type="entry name" value="Haem-bd_dom_put"/>
</dbReference>
<dbReference type="NCBIfam" id="TIGR02604">
    <property type="entry name" value="Piru_Ver_Nterm"/>
    <property type="match status" value="1"/>
</dbReference>
<keyword evidence="2 4" id="KW-0479">Metal-binding</keyword>